<dbReference type="Pfam" id="PF25261">
    <property type="entry name" value="zf-CCCH_PARP12"/>
    <property type="match status" value="1"/>
</dbReference>
<keyword evidence="7 11" id="KW-0863">Zinc-finger</keyword>
<comment type="similarity">
    <text evidence="10">Belongs to the ARTD/PARP family.</text>
</comment>
<dbReference type="GO" id="GO:0008270">
    <property type="term" value="F:zinc ion binding"/>
    <property type="evidence" value="ECO:0007669"/>
    <property type="project" value="UniProtKB-KW"/>
</dbReference>
<keyword evidence="15" id="KW-1185">Reference proteome</keyword>
<protein>
    <submittedName>
        <fullName evidence="14">Uncharacterized protein</fullName>
    </submittedName>
</protein>
<keyword evidence="3" id="KW-0963">Cytoplasm</keyword>
<evidence type="ECO:0000256" key="7">
    <source>
        <dbReference type="ARBA" id="ARBA00022771"/>
    </source>
</evidence>
<feature type="domain" description="WWE" evidence="13">
    <location>
        <begin position="352"/>
        <end position="439"/>
    </location>
</feature>
<evidence type="ECO:0000256" key="2">
    <source>
        <dbReference type="ARBA" id="ARBA00004496"/>
    </source>
</evidence>
<keyword evidence="5 11" id="KW-0479">Metal-binding</keyword>
<comment type="subcellular location">
    <subcellularLocation>
        <location evidence="2">Cytoplasm</location>
    </subcellularLocation>
    <subcellularLocation>
        <location evidence="1">Nucleus</location>
    </subcellularLocation>
</comment>
<evidence type="ECO:0000259" key="13">
    <source>
        <dbReference type="PROSITE" id="PS50918"/>
    </source>
</evidence>
<dbReference type="SMART" id="SM00356">
    <property type="entry name" value="ZnF_C3H1"/>
    <property type="match status" value="3"/>
</dbReference>
<feature type="zinc finger region" description="C3H1-type" evidence="11">
    <location>
        <begin position="264"/>
        <end position="291"/>
    </location>
</feature>
<evidence type="ECO:0000256" key="5">
    <source>
        <dbReference type="ARBA" id="ARBA00022723"/>
    </source>
</evidence>
<dbReference type="Gene3D" id="3.30.720.50">
    <property type="match status" value="1"/>
</dbReference>
<evidence type="ECO:0000256" key="9">
    <source>
        <dbReference type="ARBA" id="ARBA00023242"/>
    </source>
</evidence>
<dbReference type="AlphaFoldDB" id="A0A9D3RVY7"/>
<dbReference type="GO" id="GO:0005737">
    <property type="term" value="C:cytoplasm"/>
    <property type="evidence" value="ECO:0007669"/>
    <property type="project" value="UniProtKB-SubCell"/>
</dbReference>
<evidence type="ECO:0000256" key="1">
    <source>
        <dbReference type="ARBA" id="ARBA00004123"/>
    </source>
</evidence>
<evidence type="ECO:0000256" key="4">
    <source>
        <dbReference type="ARBA" id="ARBA00022553"/>
    </source>
</evidence>
<evidence type="ECO:0000256" key="3">
    <source>
        <dbReference type="ARBA" id="ARBA00022490"/>
    </source>
</evidence>
<evidence type="ECO:0000256" key="11">
    <source>
        <dbReference type="PROSITE-ProRule" id="PRU00723"/>
    </source>
</evidence>
<name>A0A9D3RVY7_ANGAN</name>
<dbReference type="InterPro" id="IPR037197">
    <property type="entry name" value="WWE_dom_sf"/>
</dbReference>
<dbReference type="PROSITE" id="PS50103">
    <property type="entry name" value="ZF_C3H1"/>
    <property type="match status" value="2"/>
</dbReference>
<dbReference type="InterPro" id="IPR000571">
    <property type="entry name" value="Znf_CCCH"/>
</dbReference>
<dbReference type="Gene3D" id="1.10.10.10">
    <property type="entry name" value="Winged helix-like DNA-binding domain superfamily/Winged helix DNA-binding domain"/>
    <property type="match status" value="1"/>
</dbReference>
<dbReference type="PANTHER" id="PTHR45740:SF6">
    <property type="entry name" value="PROTEIN MONO-ADP-RIBOSYLTRANSFERASE PARP12"/>
    <property type="match status" value="1"/>
</dbReference>
<evidence type="ECO:0000256" key="8">
    <source>
        <dbReference type="ARBA" id="ARBA00022833"/>
    </source>
</evidence>
<dbReference type="InterPro" id="IPR057602">
    <property type="entry name" value="Zfn-CCCH_PARP12"/>
</dbReference>
<dbReference type="Pfam" id="PF02825">
    <property type="entry name" value="WWE"/>
    <property type="match status" value="1"/>
</dbReference>
<evidence type="ECO:0000313" key="14">
    <source>
        <dbReference type="EMBL" id="KAG5845173.1"/>
    </source>
</evidence>
<dbReference type="InterPro" id="IPR056226">
    <property type="entry name" value="WH_PARP12"/>
</dbReference>
<sequence length="455" mass="52409">MADMSVLVSDFITRKLCQNEGCLDYGQLYQTICDNIRPISEDPQEMLFDVLTKNSRFVIVEGKEETDAGCSMAPDSLVVPKTSLRLCQRLPGNCDNCGDLHLCRYFVCGFCRYRKKCKNCHDLNSDYNMAVLKREGLQNLEQAELFLLLLQNDSYLLPEVCMHYNRGAGQHGDCRFKGECTNLHICMEFLLGKCQSNGCRRAHKFDPKATKILSGRGISPENRSILHRIYRNRYLITSSMKTSEKPTTEQSCLRSKNTSTVKEADKKTICLFFIRNQCTYEEKCNNVHFHLPYKWQTLVHEDSTWTDLPNIEDIEKDYCNPENDTSTGYFTVDFRTMMCGSAKVRRLSTVSSVTKPAGFILTTEWLWYWKNDQGQWTQYQHEVSGKAPCSITSKNLEVAFQDDANSAVLLSKGDQRYVLSFKGMHELSIELQTKREVRRRPRFLSALEVKKILES</sequence>
<dbReference type="GO" id="GO:0005634">
    <property type="term" value="C:nucleus"/>
    <property type="evidence" value="ECO:0007669"/>
    <property type="project" value="UniProtKB-SubCell"/>
</dbReference>
<dbReference type="SUPFAM" id="SSF117839">
    <property type="entry name" value="WWE domain"/>
    <property type="match status" value="1"/>
</dbReference>
<feature type="domain" description="C3H1-type" evidence="12">
    <location>
        <begin position="264"/>
        <end position="291"/>
    </location>
</feature>
<keyword evidence="4" id="KW-0597">Phosphoprotein</keyword>
<evidence type="ECO:0000259" key="12">
    <source>
        <dbReference type="PROSITE" id="PS50103"/>
    </source>
</evidence>
<dbReference type="GO" id="GO:0003950">
    <property type="term" value="F:NAD+ poly-ADP-ribosyltransferase activity"/>
    <property type="evidence" value="ECO:0007669"/>
    <property type="project" value="TreeGrafter"/>
</dbReference>
<keyword evidence="6" id="KW-0677">Repeat</keyword>
<dbReference type="Proteomes" id="UP001044222">
    <property type="component" value="Chromosome 7"/>
</dbReference>
<dbReference type="InterPro" id="IPR004170">
    <property type="entry name" value="WWE_dom"/>
</dbReference>
<evidence type="ECO:0000256" key="10">
    <source>
        <dbReference type="ARBA" id="ARBA00024347"/>
    </source>
</evidence>
<dbReference type="InterPro" id="IPR051712">
    <property type="entry name" value="ARTD-AVP"/>
</dbReference>
<dbReference type="PROSITE" id="PS50918">
    <property type="entry name" value="WWE"/>
    <property type="match status" value="1"/>
</dbReference>
<organism evidence="14 15">
    <name type="scientific">Anguilla anguilla</name>
    <name type="common">European freshwater eel</name>
    <name type="synonym">Muraena anguilla</name>
    <dbReference type="NCBI Taxonomy" id="7936"/>
    <lineage>
        <taxon>Eukaryota</taxon>
        <taxon>Metazoa</taxon>
        <taxon>Chordata</taxon>
        <taxon>Craniata</taxon>
        <taxon>Vertebrata</taxon>
        <taxon>Euteleostomi</taxon>
        <taxon>Actinopterygii</taxon>
        <taxon>Neopterygii</taxon>
        <taxon>Teleostei</taxon>
        <taxon>Anguilliformes</taxon>
        <taxon>Anguillidae</taxon>
        <taxon>Anguilla</taxon>
    </lineage>
</organism>
<keyword evidence="8 11" id="KW-0862">Zinc</keyword>
<proteinExistence type="inferred from homology"/>
<comment type="caution">
    <text evidence="14">The sequence shown here is derived from an EMBL/GenBank/DDBJ whole genome shotgun (WGS) entry which is preliminary data.</text>
</comment>
<dbReference type="EMBL" id="JAFIRN010000007">
    <property type="protein sequence ID" value="KAG5845173.1"/>
    <property type="molecule type" value="Genomic_DNA"/>
</dbReference>
<dbReference type="InterPro" id="IPR036388">
    <property type="entry name" value="WH-like_DNA-bd_sf"/>
</dbReference>
<dbReference type="PANTHER" id="PTHR45740">
    <property type="entry name" value="POLY [ADP-RIBOSE] POLYMERASE"/>
    <property type="match status" value="1"/>
</dbReference>
<dbReference type="Pfam" id="PF23466">
    <property type="entry name" value="WWE_4"/>
    <property type="match status" value="1"/>
</dbReference>
<dbReference type="GO" id="GO:1990404">
    <property type="term" value="F:NAD+-protein mono-ADP-ribosyltransferase activity"/>
    <property type="evidence" value="ECO:0007669"/>
    <property type="project" value="TreeGrafter"/>
</dbReference>
<reference evidence="14" key="1">
    <citation type="submission" date="2021-01" db="EMBL/GenBank/DDBJ databases">
        <title>A chromosome-scale assembly of European eel, Anguilla anguilla.</title>
        <authorList>
            <person name="Henkel C."/>
            <person name="Jong-Raadsen S.A."/>
            <person name="Dufour S."/>
            <person name="Weltzien F.-A."/>
            <person name="Palstra A.P."/>
            <person name="Pelster B."/>
            <person name="Spaink H.P."/>
            <person name="Van Den Thillart G.E."/>
            <person name="Jansen H."/>
            <person name="Zahm M."/>
            <person name="Klopp C."/>
            <person name="Cedric C."/>
            <person name="Louis A."/>
            <person name="Berthelot C."/>
            <person name="Parey E."/>
            <person name="Roest Crollius H."/>
            <person name="Montfort J."/>
            <person name="Robinson-Rechavi M."/>
            <person name="Bucao C."/>
            <person name="Bouchez O."/>
            <person name="Gislard M."/>
            <person name="Lluch J."/>
            <person name="Milhes M."/>
            <person name="Lampietro C."/>
            <person name="Lopez Roques C."/>
            <person name="Donnadieu C."/>
            <person name="Braasch I."/>
            <person name="Desvignes T."/>
            <person name="Postlethwait J."/>
            <person name="Bobe J."/>
            <person name="Guiguen Y."/>
            <person name="Dirks R."/>
        </authorList>
    </citation>
    <scope>NUCLEOTIDE SEQUENCE</scope>
    <source>
        <strain evidence="14">Tag_6206</strain>
        <tissue evidence="14">Liver</tissue>
    </source>
</reference>
<dbReference type="Gene3D" id="3.30.1370.210">
    <property type="match status" value="1"/>
</dbReference>
<feature type="domain" description="C3H1-type" evidence="12">
    <location>
        <begin position="102"/>
        <end position="124"/>
    </location>
</feature>
<dbReference type="Pfam" id="PF24356">
    <property type="entry name" value="WHD_PARP12"/>
    <property type="match status" value="1"/>
</dbReference>
<evidence type="ECO:0000256" key="6">
    <source>
        <dbReference type="ARBA" id="ARBA00022737"/>
    </source>
</evidence>
<keyword evidence="9" id="KW-0539">Nucleus</keyword>
<accession>A0A9D3RVY7</accession>
<gene>
    <name evidence="14" type="ORF">ANANG_G00136020</name>
</gene>
<evidence type="ECO:0000313" key="15">
    <source>
        <dbReference type="Proteomes" id="UP001044222"/>
    </source>
</evidence>
<feature type="zinc finger region" description="C3H1-type" evidence="11">
    <location>
        <begin position="102"/>
        <end position="124"/>
    </location>
</feature>